<sequence>MLEMSKGSLCDNSFLICHLMLFHLKSETLLLADKRRRKKRRGRTGPGLTPGNVGEEGEKEVKRKMILQAARKLKLKSSKRVYENDSEDEFYDVERSNPVQDEVTCVSSVSAAVDATSQASACPWKEELEVLVRGGAPMALRETPVENYYQNLLATDGLGKDTELQERMEPADEKGLCTDPLAAVEKWKGQIEKKRSEAIANCLC</sequence>
<name>A0A8X8AP66_BRACI</name>
<evidence type="ECO:0000313" key="3">
    <source>
        <dbReference type="Proteomes" id="UP000886595"/>
    </source>
</evidence>
<organism evidence="2 3">
    <name type="scientific">Brassica carinata</name>
    <name type="common">Ethiopian mustard</name>
    <name type="synonym">Abyssinian cabbage</name>
    <dbReference type="NCBI Taxonomy" id="52824"/>
    <lineage>
        <taxon>Eukaryota</taxon>
        <taxon>Viridiplantae</taxon>
        <taxon>Streptophyta</taxon>
        <taxon>Embryophyta</taxon>
        <taxon>Tracheophyta</taxon>
        <taxon>Spermatophyta</taxon>
        <taxon>Magnoliopsida</taxon>
        <taxon>eudicotyledons</taxon>
        <taxon>Gunneridae</taxon>
        <taxon>Pentapetalae</taxon>
        <taxon>rosids</taxon>
        <taxon>malvids</taxon>
        <taxon>Brassicales</taxon>
        <taxon>Brassicaceae</taxon>
        <taxon>Brassiceae</taxon>
        <taxon>Brassica</taxon>
    </lineage>
</organism>
<dbReference type="EMBL" id="JAAMPC010000006">
    <property type="protein sequence ID" value="KAG2309325.1"/>
    <property type="molecule type" value="Genomic_DNA"/>
</dbReference>
<reference evidence="2 3" key="1">
    <citation type="submission" date="2020-02" db="EMBL/GenBank/DDBJ databases">
        <authorList>
            <person name="Ma Q."/>
            <person name="Huang Y."/>
            <person name="Song X."/>
            <person name="Pei D."/>
        </authorList>
    </citation>
    <scope>NUCLEOTIDE SEQUENCE [LARGE SCALE GENOMIC DNA]</scope>
    <source>
        <strain evidence="2">Sxm20200214</strain>
        <tissue evidence="2">Leaf</tissue>
    </source>
</reference>
<protein>
    <submittedName>
        <fullName evidence="2">Uncharacterized protein</fullName>
    </submittedName>
</protein>
<evidence type="ECO:0000256" key="1">
    <source>
        <dbReference type="SAM" id="MobiDB-lite"/>
    </source>
</evidence>
<keyword evidence="3" id="KW-1185">Reference proteome</keyword>
<comment type="caution">
    <text evidence="2">The sequence shown here is derived from an EMBL/GenBank/DDBJ whole genome shotgun (WGS) entry which is preliminary data.</text>
</comment>
<dbReference type="Proteomes" id="UP000886595">
    <property type="component" value="Unassembled WGS sequence"/>
</dbReference>
<feature type="region of interest" description="Disordered" evidence="1">
    <location>
        <begin position="35"/>
        <end position="56"/>
    </location>
</feature>
<proteinExistence type="predicted"/>
<dbReference type="OrthoDB" id="17687at2759"/>
<accession>A0A8X8AP66</accession>
<evidence type="ECO:0000313" key="2">
    <source>
        <dbReference type="EMBL" id="KAG2309325.1"/>
    </source>
</evidence>
<gene>
    <name evidence="2" type="ORF">Bca52824_029073</name>
</gene>
<dbReference type="AlphaFoldDB" id="A0A8X8AP66"/>